<name>A0A1C4YD29_9ACTN</name>
<dbReference type="InterPro" id="IPR036527">
    <property type="entry name" value="SCP2_sterol-bd_dom_sf"/>
</dbReference>
<dbReference type="Pfam" id="PF02036">
    <property type="entry name" value="SCP2"/>
    <property type="match status" value="1"/>
</dbReference>
<dbReference type="InterPro" id="IPR003033">
    <property type="entry name" value="SCP2_sterol-bd_dom"/>
</dbReference>
<evidence type="ECO:0000313" key="3">
    <source>
        <dbReference type="EMBL" id="SCF18627.1"/>
    </source>
</evidence>
<proteinExistence type="predicted"/>
<feature type="region of interest" description="Disordered" evidence="1">
    <location>
        <begin position="103"/>
        <end position="132"/>
    </location>
</feature>
<dbReference type="Proteomes" id="UP000198224">
    <property type="component" value="Chromosome I"/>
</dbReference>
<reference evidence="4" key="1">
    <citation type="submission" date="2016-06" db="EMBL/GenBank/DDBJ databases">
        <authorList>
            <person name="Varghese N."/>
            <person name="Submissions Spin"/>
        </authorList>
    </citation>
    <scope>NUCLEOTIDE SEQUENCE [LARGE SCALE GENOMIC DNA]</scope>
    <source>
        <strain evidence="4">DSM 45160</strain>
    </source>
</reference>
<dbReference type="SUPFAM" id="SSF55718">
    <property type="entry name" value="SCP-like"/>
    <property type="match status" value="1"/>
</dbReference>
<dbReference type="RefSeq" id="WP_088989772.1">
    <property type="nucleotide sequence ID" value="NZ_LT607409.1"/>
</dbReference>
<evidence type="ECO:0000256" key="1">
    <source>
        <dbReference type="SAM" id="MobiDB-lite"/>
    </source>
</evidence>
<dbReference type="EMBL" id="LT607409">
    <property type="protein sequence ID" value="SCF18627.1"/>
    <property type="molecule type" value="Genomic_DNA"/>
</dbReference>
<keyword evidence="4" id="KW-1185">Reference proteome</keyword>
<protein>
    <submittedName>
        <fullName evidence="3">SCP-2 sterol transfer family protein</fullName>
    </submittedName>
</protein>
<evidence type="ECO:0000259" key="2">
    <source>
        <dbReference type="Pfam" id="PF02036"/>
    </source>
</evidence>
<dbReference type="AlphaFoldDB" id="A0A1C4YD29"/>
<gene>
    <name evidence="3" type="ORF">GA0070612_4580</name>
</gene>
<feature type="domain" description="SCP2" evidence="2">
    <location>
        <begin position="16"/>
        <end position="104"/>
    </location>
</feature>
<evidence type="ECO:0000313" key="4">
    <source>
        <dbReference type="Proteomes" id="UP000198224"/>
    </source>
</evidence>
<organism evidence="3 4">
    <name type="scientific">Micromonospora chokoriensis</name>
    <dbReference type="NCBI Taxonomy" id="356851"/>
    <lineage>
        <taxon>Bacteria</taxon>
        <taxon>Bacillati</taxon>
        <taxon>Actinomycetota</taxon>
        <taxon>Actinomycetes</taxon>
        <taxon>Micromonosporales</taxon>
        <taxon>Micromonosporaceae</taxon>
        <taxon>Micromonospora</taxon>
    </lineage>
</organism>
<dbReference type="Gene3D" id="3.30.1050.10">
    <property type="entry name" value="SCP2 sterol-binding domain"/>
    <property type="match status" value="1"/>
</dbReference>
<feature type="compositionally biased region" description="Basic and acidic residues" evidence="1">
    <location>
        <begin position="104"/>
        <end position="132"/>
    </location>
</feature>
<sequence>MTATSAFFDRLTVAGQDPRFSKVCGSVRFDIRDGDHLDQWLLDIDHGRMRVTRSGAPATTVIMVSARVADAMARGEVNGLAAITRGEILVDGDLGLALRIGRLFPREPEPPEHGGRDDGRDAARNDGPDGGG</sequence>
<accession>A0A1C4YD29</accession>